<keyword evidence="3 7" id="KW-0378">Hydrolase</keyword>
<keyword evidence="4 7" id="KW-0442">Lipid degradation</keyword>
<keyword evidence="5 7" id="KW-0443">Lipid metabolism</keyword>
<dbReference type="Proteomes" id="UP000324629">
    <property type="component" value="Unassembled WGS sequence"/>
</dbReference>
<comment type="function">
    <text evidence="7">Putative phospholipase.</text>
</comment>
<keyword evidence="9" id="KW-1185">Reference proteome</keyword>
<comment type="caution">
    <text evidence="8">The sequence shown here is derived from an EMBL/GenBank/DDBJ whole genome shotgun (WGS) entry which is preliminary data.</text>
</comment>
<dbReference type="InterPro" id="IPR007000">
    <property type="entry name" value="PLipase_B-like"/>
</dbReference>
<name>A0A5J4NY63_9TREM</name>
<evidence type="ECO:0000256" key="6">
    <source>
        <dbReference type="ARBA" id="ARBA00023180"/>
    </source>
</evidence>
<dbReference type="EMBL" id="QNGE01000438">
    <property type="protein sequence ID" value="KAA3680454.1"/>
    <property type="molecule type" value="Genomic_DNA"/>
</dbReference>
<dbReference type="PANTHER" id="PTHR12370">
    <property type="entry name" value="PHOSPHOLIPASE B-RELATED"/>
    <property type="match status" value="1"/>
</dbReference>
<keyword evidence="2" id="KW-0732">Signal</keyword>
<sequence>NLNENKLDVPIVSIAIYDNHIEKNGWTTLSLMTSDVVPDKYQAYWAGFLETNITYELTNASFENSVAGDMVYTISSGVNLLILGLCPEPLTPQCKKLKAYLSENMEYVIMQYLTLGGNDEFWYQVGLQMWQLKGMSDAYRHIFVSDASTLTDDYLLSLKDDVLGVYLLQLSGDLSEILKALALPELINHVNQFGVPTVSSPSCSALIKLIRGDVYLSHVTWSPYSMMLRVLKHYNFPWKVNGKDKKKIPGYAITFSSYPSVISSVDDFYITSAKLVSHEYKLLLKKAMRARSCVIRFILCFLSTKVSIETTIGNSNEELWRIVRNGASNSVLEPFRVTVANRMAQNGAEWVSYFKYQNSGTGLVFDADVTDVLKRQTYWASYNLPLMCPALFCSNYPTAQMNMLATSGPTYDNVPPFQWSKIPVKVPTPRMHPDKWMFTPIVTDFTEYLGRTLVPKCPKLISVF</sequence>
<dbReference type="GO" id="GO:0004620">
    <property type="term" value="F:phospholipase activity"/>
    <property type="evidence" value="ECO:0007669"/>
    <property type="project" value="InterPro"/>
</dbReference>
<evidence type="ECO:0000313" key="9">
    <source>
        <dbReference type="Proteomes" id="UP000324629"/>
    </source>
</evidence>
<organism evidence="8 9">
    <name type="scientific">Paragonimus westermani</name>
    <dbReference type="NCBI Taxonomy" id="34504"/>
    <lineage>
        <taxon>Eukaryota</taxon>
        <taxon>Metazoa</taxon>
        <taxon>Spiralia</taxon>
        <taxon>Lophotrochozoa</taxon>
        <taxon>Platyhelminthes</taxon>
        <taxon>Trematoda</taxon>
        <taxon>Digenea</taxon>
        <taxon>Plagiorchiida</taxon>
        <taxon>Troglotremata</taxon>
        <taxon>Troglotrematidae</taxon>
        <taxon>Paragonimus</taxon>
    </lineage>
</organism>
<evidence type="ECO:0000256" key="5">
    <source>
        <dbReference type="ARBA" id="ARBA00023098"/>
    </source>
</evidence>
<proteinExistence type="inferred from homology"/>
<evidence type="ECO:0000313" key="8">
    <source>
        <dbReference type="EMBL" id="KAA3680454.1"/>
    </source>
</evidence>
<dbReference type="AlphaFoldDB" id="A0A5J4NY63"/>
<evidence type="ECO:0000256" key="3">
    <source>
        <dbReference type="ARBA" id="ARBA00022801"/>
    </source>
</evidence>
<comment type="similarity">
    <text evidence="1 7">Belongs to the phospholipase B-like family.</text>
</comment>
<reference evidence="8 9" key="1">
    <citation type="journal article" date="2019" name="Gigascience">
        <title>Whole-genome sequence of the oriental lung fluke Paragonimus westermani.</title>
        <authorList>
            <person name="Oey H."/>
            <person name="Zakrzewski M."/>
            <person name="Narain K."/>
            <person name="Devi K.R."/>
            <person name="Agatsuma T."/>
            <person name="Nawaratna S."/>
            <person name="Gobert G.N."/>
            <person name="Jones M.K."/>
            <person name="Ragan M.A."/>
            <person name="McManus D.P."/>
            <person name="Krause L."/>
        </authorList>
    </citation>
    <scope>NUCLEOTIDE SEQUENCE [LARGE SCALE GENOMIC DNA]</scope>
    <source>
        <strain evidence="8 9">IND2009</strain>
    </source>
</reference>
<gene>
    <name evidence="8" type="ORF">DEA37_0010205</name>
</gene>
<dbReference type="PANTHER" id="PTHR12370:SF3">
    <property type="entry name" value="PHOSPHOLIPASE B-LIKE 2-RELATED"/>
    <property type="match status" value="1"/>
</dbReference>
<evidence type="ECO:0000256" key="4">
    <source>
        <dbReference type="ARBA" id="ARBA00022963"/>
    </source>
</evidence>
<protein>
    <recommendedName>
        <fullName evidence="7">Phospholipase B-like</fullName>
        <ecNumber evidence="7">3.1.1.-</ecNumber>
    </recommendedName>
</protein>
<evidence type="ECO:0000256" key="7">
    <source>
        <dbReference type="RuleBase" id="RU364138"/>
    </source>
</evidence>
<dbReference type="GO" id="GO:0005576">
    <property type="term" value="C:extracellular region"/>
    <property type="evidence" value="ECO:0007669"/>
    <property type="project" value="TreeGrafter"/>
</dbReference>
<dbReference type="Pfam" id="PF04916">
    <property type="entry name" value="Phospholip_B"/>
    <property type="match status" value="2"/>
</dbReference>
<dbReference type="Gene3D" id="3.60.60.30">
    <property type="match status" value="2"/>
</dbReference>
<dbReference type="GO" id="GO:0009395">
    <property type="term" value="P:phospholipid catabolic process"/>
    <property type="evidence" value="ECO:0007669"/>
    <property type="project" value="TreeGrafter"/>
</dbReference>
<feature type="non-terminal residue" evidence="8">
    <location>
        <position position="1"/>
    </location>
</feature>
<evidence type="ECO:0000256" key="2">
    <source>
        <dbReference type="ARBA" id="ARBA00022729"/>
    </source>
</evidence>
<evidence type="ECO:0000256" key="1">
    <source>
        <dbReference type="ARBA" id="ARBA00007835"/>
    </source>
</evidence>
<dbReference type="EC" id="3.1.1.-" evidence="7"/>
<accession>A0A5J4NY63</accession>
<keyword evidence="6" id="KW-0325">Glycoprotein</keyword>